<dbReference type="Proteomes" id="UP001519363">
    <property type="component" value="Unassembled WGS sequence"/>
</dbReference>
<keyword evidence="3" id="KW-1185">Reference proteome</keyword>
<dbReference type="SUPFAM" id="SSF51658">
    <property type="entry name" value="Xylose isomerase-like"/>
    <property type="match status" value="1"/>
</dbReference>
<evidence type="ECO:0000313" key="2">
    <source>
        <dbReference type="EMBL" id="MBP2474186.1"/>
    </source>
</evidence>
<reference evidence="2 3" key="1">
    <citation type="submission" date="2021-03" db="EMBL/GenBank/DDBJ databases">
        <title>Sequencing the genomes of 1000 actinobacteria strains.</title>
        <authorList>
            <person name="Klenk H.-P."/>
        </authorList>
    </citation>
    <scope>NUCLEOTIDE SEQUENCE [LARGE SCALE GENOMIC DNA]</scope>
    <source>
        <strain evidence="2 3">DSM 44580</strain>
    </source>
</reference>
<dbReference type="InterPro" id="IPR036237">
    <property type="entry name" value="Xyl_isomerase-like_sf"/>
</dbReference>
<dbReference type="RefSeq" id="WP_086781106.1">
    <property type="nucleotide sequence ID" value="NZ_JAGIOO010000001.1"/>
</dbReference>
<dbReference type="PANTHER" id="PTHR12110:SF41">
    <property type="entry name" value="INOSOSE DEHYDRATASE"/>
    <property type="match status" value="1"/>
</dbReference>
<gene>
    <name evidence="2" type="ORF">JOF53_003058</name>
</gene>
<evidence type="ECO:0000259" key="1">
    <source>
        <dbReference type="Pfam" id="PF01261"/>
    </source>
</evidence>
<comment type="caution">
    <text evidence="2">The sequence shown here is derived from an EMBL/GenBank/DDBJ whole genome shotgun (WGS) entry which is preliminary data.</text>
</comment>
<name>A0ABS5ACW8_9PSEU</name>
<keyword evidence="2" id="KW-0413">Isomerase</keyword>
<dbReference type="PANTHER" id="PTHR12110">
    <property type="entry name" value="HYDROXYPYRUVATE ISOMERASE"/>
    <property type="match status" value="1"/>
</dbReference>
<organism evidence="2 3">
    <name type="scientific">Crossiella equi</name>
    <dbReference type="NCBI Taxonomy" id="130796"/>
    <lineage>
        <taxon>Bacteria</taxon>
        <taxon>Bacillati</taxon>
        <taxon>Actinomycetota</taxon>
        <taxon>Actinomycetes</taxon>
        <taxon>Pseudonocardiales</taxon>
        <taxon>Pseudonocardiaceae</taxon>
        <taxon>Crossiella</taxon>
    </lineage>
</organism>
<dbReference type="InterPro" id="IPR013022">
    <property type="entry name" value="Xyl_isomerase-like_TIM-brl"/>
</dbReference>
<dbReference type="Pfam" id="PF01261">
    <property type="entry name" value="AP_endonuc_2"/>
    <property type="match status" value="1"/>
</dbReference>
<dbReference type="EMBL" id="JAGIOO010000001">
    <property type="protein sequence ID" value="MBP2474186.1"/>
    <property type="molecule type" value="Genomic_DNA"/>
</dbReference>
<dbReference type="InterPro" id="IPR050312">
    <property type="entry name" value="IolE/XylAMocC-like"/>
</dbReference>
<proteinExistence type="predicted"/>
<protein>
    <submittedName>
        <fullName evidence="2">Sugar phosphate isomerase/epimerase</fullName>
    </submittedName>
</protein>
<dbReference type="Gene3D" id="3.20.20.150">
    <property type="entry name" value="Divalent-metal-dependent TIM barrel enzymes"/>
    <property type="match status" value="1"/>
</dbReference>
<feature type="domain" description="Xylose isomerase-like TIM barrel" evidence="1">
    <location>
        <begin position="20"/>
        <end position="164"/>
    </location>
</feature>
<accession>A0ABS5ACW8</accession>
<evidence type="ECO:0000313" key="3">
    <source>
        <dbReference type="Proteomes" id="UP001519363"/>
    </source>
</evidence>
<sequence length="256" mass="27571">MIIPGLVSVTFRQLSAEEVVRLVEQAGLTAVEWGGDVHVPAGDLAAAATTRERMAAAGLTTAAYGSYYRAGFSDPGEWEPVVRTAAELGAPLVRVWANKVGSAEAGPERRAETVHALRKAADSAAEHGIRIALEYHANTLTDTLTSATALLAEVDRDEVVPYWQPRGGQDLYSALAEVHALMPELVTAHVFSWGPGGFRDRLPLADRADLWRPVLAELASDGADRYALVEFVPDDSPTVFLRDAATLRHWISHPNG</sequence>
<dbReference type="GO" id="GO:0016853">
    <property type="term" value="F:isomerase activity"/>
    <property type="evidence" value="ECO:0007669"/>
    <property type="project" value="UniProtKB-KW"/>
</dbReference>